<dbReference type="EMBL" id="VIWT01000002">
    <property type="protein sequence ID" value="TWF91527.1"/>
    <property type="molecule type" value="Genomic_DNA"/>
</dbReference>
<dbReference type="InterPro" id="IPR036396">
    <property type="entry name" value="Cyt_P450_sf"/>
</dbReference>
<feature type="domain" description="Knr4/Smi1-like" evidence="2">
    <location>
        <begin position="127"/>
        <end position="270"/>
    </location>
</feature>
<evidence type="ECO:0000313" key="3">
    <source>
        <dbReference type="EMBL" id="TWF91527.1"/>
    </source>
</evidence>
<reference evidence="3 4" key="1">
    <citation type="submission" date="2019-06" db="EMBL/GenBank/DDBJ databases">
        <title>Sequencing the genomes of 1000 actinobacteria strains.</title>
        <authorList>
            <person name="Klenk H.-P."/>
        </authorList>
    </citation>
    <scope>NUCLEOTIDE SEQUENCE [LARGE SCALE GENOMIC DNA]</scope>
    <source>
        <strain evidence="3 4">DSM 44826</strain>
    </source>
</reference>
<evidence type="ECO:0000313" key="4">
    <source>
        <dbReference type="Proteomes" id="UP000317940"/>
    </source>
</evidence>
<dbReference type="GO" id="GO:0005506">
    <property type="term" value="F:iron ion binding"/>
    <property type="evidence" value="ECO:0007669"/>
    <property type="project" value="InterPro"/>
</dbReference>
<dbReference type="InterPro" id="IPR037883">
    <property type="entry name" value="Knr4/Smi1-like_sf"/>
</dbReference>
<comment type="caution">
    <text evidence="3">The sequence shown here is derived from an EMBL/GenBank/DDBJ whole genome shotgun (WGS) entry which is preliminary data.</text>
</comment>
<accession>A0A561TWN1</accession>
<name>A0A561TWN1_9ACTN</name>
<dbReference type="GO" id="GO:0016705">
    <property type="term" value="F:oxidoreductase activity, acting on paired donors, with incorporation or reduction of molecular oxygen"/>
    <property type="evidence" value="ECO:0007669"/>
    <property type="project" value="InterPro"/>
</dbReference>
<organism evidence="3 4">
    <name type="scientific">Kitasatospora viridis</name>
    <dbReference type="NCBI Taxonomy" id="281105"/>
    <lineage>
        <taxon>Bacteria</taxon>
        <taxon>Bacillati</taxon>
        <taxon>Actinomycetota</taxon>
        <taxon>Actinomycetes</taxon>
        <taxon>Kitasatosporales</taxon>
        <taxon>Streptomycetaceae</taxon>
        <taxon>Kitasatospora</taxon>
    </lineage>
</organism>
<dbReference type="SUPFAM" id="SSF48264">
    <property type="entry name" value="Cytochrome P450"/>
    <property type="match status" value="1"/>
</dbReference>
<dbReference type="SUPFAM" id="SSF160631">
    <property type="entry name" value="SMI1/KNR4-like"/>
    <property type="match status" value="1"/>
</dbReference>
<feature type="region of interest" description="Disordered" evidence="1">
    <location>
        <begin position="67"/>
        <end position="107"/>
    </location>
</feature>
<feature type="compositionally biased region" description="Basic residues" evidence="1">
    <location>
        <begin position="74"/>
        <end position="83"/>
    </location>
</feature>
<dbReference type="SMART" id="SM00860">
    <property type="entry name" value="SMI1_KNR4"/>
    <property type="match status" value="1"/>
</dbReference>
<dbReference type="Proteomes" id="UP000317940">
    <property type="component" value="Unassembled WGS sequence"/>
</dbReference>
<dbReference type="Pfam" id="PF09346">
    <property type="entry name" value="SMI1_KNR4"/>
    <property type="match status" value="1"/>
</dbReference>
<dbReference type="RefSeq" id="WP_145909106.1">
    <property type="nucleotide sequence ID" value="NZ_BAAAMZ010000010.1"/>
</dbReference>
<dbReference type="GO" id="GO:0020037">
    <property type="term" value="F:heme binding"/>
    <property type="evidence" value="ECO:0007669"/>
    <property type="project" value="InterPro"/>
</dbReference>
<protein>
    <submittedName>
        <fullName evidence="3">SMI1/KNR4 family protein SUKH-1</fullName>
    </submittedName>
</protein>
<sequence>MIDAASHELAGYLGELVAVKHRSPDDGLLTELVRVRHGEQPPGEERLTGHELVSLAALLLIAGHETTTNLNSGRHSHNHKRRSTDRVKPSTEAPDISGAMDAFDDEPPARDLDVLQAAFPVEWREPPLGEEDVAVWEDEHGVRLPEPYRSFITHITNGSSYGPPEDGGLLPLGWLPPGWPDQGDRDPATAFPLEQAWPWEDEEVTATDFDQRTVDVYNHGSIVLGTDDELSYWLLVTTGPQRGKIWLVSEVGAYPYPGPEAIGFVEWVQRWQAGSGWWD</sequence>
<dbReference type="AlphaFoldDB" id="A0A561TWN1"/>
<dbReference type="InterPro" id="IPR018958">
    <property type="entry name" value="Knr4/Smi1-like_dom"/>
</dbReference>
<dbReference type="GO" id="GO:0004497">
    <property type="term" value="F:monooxygenase activity"/>
    <property type="evidence" value="ECO:0007669"/>
    <property type="project" value="InterPro"/>
</dbReference>
<dbReference type="OrthoDB" id="1190024at2"/>
<keyword evidence="4" id="KW-1185">Reference proteome</keyword>
<evidence type="ECO:0000259" key="2">
    <source>
        <dbReference type="SMART" id="SM00860"/>
    </source>
</evidence>
<proteinExistence type="predicted"/>
<gene>
    <name evidence="3" type="ORF">FHX73_12642</name>
</gene>
<dbReference type="Gene3D" id="1.10.630.10">
    <property type="entry name" value="Cytochrome P450"/>
    <property type="match status" value="1"/>
</dbReference>
<evidence type="ECO:0000256" key="1">
    <source>
        <dbReference type="SAM" id="MobiDB-lite"/>
    </source>
</evidence>